<evidence type="ECO:0000256" key="1">
    <source>
        <dbReference type="SAM" id="MobiDB-lite"/>
    </source>
</evidence>
<accession>A0A427A5P7</accession>
<dbReference type="Proteomes" id="UP000287651">
    <property type="component" value="Unassembled WGS sequence"/>
</dbReference>
<protein>
    <submittedName>
        <fullName evidence="2">Uncharacterized protein</fullName>
    </submittedName>
</protein>
<evidence type="ECO:0000313" key="2">
    <source>
        <dbReference type="EMBL" id="RRT71586.1"/>
    </source>
</evidence>
<sequence>MSQDLLSSLFPNRVAEEAISSTLASITVPQVTVVVGPPSETNGCETIHADSRQILEAAHRSWAHPPSPHLVPNGYGRGFLRSSPSSTSFNRDDTGCHPPHSPIGPNGGSMLSPLETRSEAPSIVPEKPTTLYLGVEHTTQEPYMLSSDSTDSLRVQLRRVNKRLDEIHKEVTK</sequence>
<comment type="caution">
    <text evidence="2">The sequence shown here is derived from an EMBL/GenBank/DDBJ whole genome shotgun (WGS) entry which is preliminary data.</text>
</comment>
<organism evidence="2 3">
    <name type="scientific">Ensete ventricosum</name>
    <name type="common">Abyssinian banana</name>
    <name type="synonym">Musa ensete</name>
    <dbReference type="NCBI Taxonomy" id="4639"/>
    <lineage>
        <taxon>Eukaryota</taxon>
        <taxon>Viridiplantae</taxon>
        <taxon>Streptophyta</taxon>
        <taxon>Embryophyta</taxon>
        <taxon>Tracheophyta</taxon>
        <taxon>Spermatophyta</taxon>
        <taxon>Magnoliopsida</taxon>
        <taxon>Liliopsida</taxon>
        <taxon>Zingiberales</taxon>
        <taxon>Musaceae</taxon>
        <taxon>Ensete</taxon>
    </lineage>
</organism>
<gene>
    <name evidence="2" type="ORF">B296_00030654</name>
</gene>
<dbReference type="EMBL" id="AMZH03003665">
    <property type="protein sequence ID" value="RRT71586.1"/>
    <property type="molecule type" value="Genomic_DNA"/>
</dbReference>
<proteinExistence type="predicted"/>
<reference evidence="2 3" key="1">
    <citation type="journal article" date="2014" name="Agronomy (Basel)">
        <title>A Draft Genome Sequence for Ensete ventricosum, the Drought-Tolerant Tree Against Hunger.</title>
        <authorList>
            <person name="Harrison J."/>
            <person name="Moore K.A."/>
            <person name="Paszkiewicz K."/>
            <person name="Jones T."/>
            <person name="Grant M."/>
            <person name="Ambacheew D."/>
            <person name="Muzemil S."/>
            <person name="Studholme D.J."/>
        </authorList>
    </citation>
    <scope>NUCLEOTIDE SEQUENCE [LARGE SCALE GENOMIC DNA]</scope>
</reference>
<evidence type="ECO:0000313" key="3">
    <source>
        <dbReference type="Proteomes" id="UP000287651"/>
    </source>
</evidence>
<feature type="region of interest" description="Disordered" evidence="1">
    <location>
        <begin position="73"/>
        <end position="124"/>
    </location>
</feature>
<dbReference type="AlphaFoldDB" id="A0A427A5P7"/>
<name>A0A427A5P7_ENSVE</name>